<comment type="caution">
    <text evidence="1">The sequence shown here is derived from an EMBL/GenBank/DDBJ whole genome shotgun (WGS) entry which is preliminary data.</text>
</comment>
<evidence type="ECO:0000313" key="2">
    <source>
        <dbReference type="Proteomes" id="UP000681720"/>
    </source>
</evidence>
<organism evidence="1 2">
    <name type="scientific">Rotaria magnacalcarata</name>
    <dbReference type="NCBI Taxonomy" id="392030"/>
    <lineage>
        <taxon>Eukaryota</taxon>
        <taxon>Metazoa</taxon>
        <taxon>Spiralia</taxon>
        <taxon>Gnathifera</taxon>
        <taxon>Rotifera</taxon>
        <taxon>Eurotatoria</taxon>
        <taxon>Bdelloidea</taxon>
        <taxon>Philodinida</taxon>
        <taxon>Philodinidae</taxon>
        <taxon>Rotaria</taxon>
    </lineage>
</organism>
<proteinExistence type="predicted"/>
<evidence type="ECO:0000313" key="1">
    <source>
        <dbReference type="EMBL" id="CAF5198053.1"/>
    </source>
</evidence>
<protein>
    <submittedName>
        <fullName evidence="1">Uncharacterized protein</fullName>
    </submittedName>
</protein>
<dbReference type="Proteomes" id="UP000681720">
    <property type="component" value="Unassembled WGS sequence"/>
</dbReference>
<dbReference type="EMBL" id="CAJOBJ010343513">
    <property type="protein sequence ID" value="CAF5198053.1"/>
    <property type="molecule type" value="Genomic_DNA"/>
</dbReference>
<accession>A0A8S3ICS5</accession>
<name>A0A8S3ICS5_9BILA</name>
<reference evidence="1" key="1">
    <citation type="submission" date="2021-02" db="EMBL/GenBank/DDBJ databases">
        <authorList>
            <person name="Nowell W R."/>
        </authorList>
    </citation>
    <scope>NUCLEOTIDE SEQUENCE</scope>
</reference>
<sequence>MNNGASFHECYETIKILDKIDFEIAYRILLNSNDAFVSLKTKYLTVIIKQRLLNKNGTSCEYIESLALKMISKFGLDISQKLFDALENINNLAEFENIVNFAKENKIKLSDIYVKKATIPVLKRTLEIKFLGGRIKGIDRLKLGTYLDSLLDQSWTFEQLHDFFNIVNESNSQDRARYSIFVLEIILHYKIFPKKENYDKISTTLKNSAESWLKEINKIAVEATFSDRIRVKTSRELIQEFESGNSHIKNLKNLGEEKLRSLIEKIK</sequence>
<dbReference type="AlphaFoldDB" id="A0A8S3ICS5"/>
<gene>
    <name evidence="1" type="ORF">GIL414_LOCUS75637</name>
</gene>
<feature type="non-terminal residue" evidence="1">
    <location>
        <position position="267"/>
    </location>
</feature>